<name>A0A2U1AM56_9BURK</name>
<dbReference type="Proteomes" id="UP000247772">
    <property type="component" value="Unassembled WGS sequence"/>
</dbReference>
<dbReference type="Proteomes" id="UP000533533">
    <property type="component" value="Unassembled WGS sequence"/>
</dbReference>
<dbReference type="InterPro" id="IPR016047">
    <property type="entry name" value="M23ase_b-sheet_dom"/>
</dbReference>
<proteinExistence type="predicted"/>
<dbReference type="Gene3D" id="3.10.450.350">
    <property type="match status" value="1"/>
</dbReference>
<gene>
    <name evidence="10" type="ORF">C7410_105171</name>
    <name evidence="9" type="ORF">FHX59_001292</name>
</gene>
<dbReference type="RefSeq" id="WP_110382631.1">
    <property type="nucleotide sequence ID" value="NZ_QJSQ01000005.1"/>
</dbReference>
<evidence type="ECO:0000313" key="9">
    <source>
        <dbReference type="EMBL" id="MBB2926883.1"/>
    </source>
</evidence>
<dbReference type="PANTHER" id="PTHR21666">
    <property type="entry name" value="PEPTIDASE-RELATED"/>
    <property type="match status" value="1"/>
</dbReference>
<dbReference type="GO" id="GO:0006508">
    <property type="term" value="P:proteolysis"/>
    <property type="evidence" value="ECO:0007669"/>
    <property type="project" value="UniProtKB-KW"/>
</dbReference>
<evidence type="ECO:0000256" key="2">
    <source>
        <dbReference type="ARBA" id="ARBA00022670"/>
    </source>
</evidence>
<comment type="caution">
    <text evidence="10">The sequence shown here is derived from an EMBL/GenBank/DDBJ whole genome shotgun (WGS) entry which is preliminary data.</text>
</comment>
<evidence type="ECO:0000256" key="1">
    <source>
        <dbReference type="ARBA" id="ARBA00001947"/>
    </source>
</evidence>
<dbReference type="InterPro" id="IPR050570">
    <property type="entry name" value="Cell_wall_metabolism_enzyme"/>
</dbReference>
<evidence type="ECO:0000256" key="7">
    <source>
        <dbReference type="SAM" id="Phobius"/>
    </source>
</evidence>
<evidence type="ECO:0000259" key="8">
    <source>
        <dbReference type="Pfam" id="PF01551"/>
    </source>
</evidence>
<dbReference type="GO" id="GO:0046872">
    <property type="term" value="F:metal ion binding"/>
    <property type="evidence" value="ECO:0007669"/>
    <property type="project" value="UniProtKB-KW"/>
</dbReference>
<dbReference type="GO" id="GO:0004222">
    <property type="term" value="F:metalloendopeptidase activity"/>
    <property type="evidence" value="ECO:0007669"/>
    <property type="project" value="TreeGrafter"/>
</dbReference>
<evidence type="ECO:0000313" key="10">
    <source>
        <dbReference type="EMBL" id="PYE24946.1"/>
    </source>
</evidence>
<keyword evidence="3" id="KW-0479">Metal-binding</keyword>
<evidence type="ECO:0000256" key="6">
    <source>
        <dbReference type="ARBA" id="ARBA00023049"/>
    </source>
</evidence>
<feature type="transmembrane region" description="Helical" evidence="7">
    <location>
        <begin position="12"/>
        <end position="31"/>
    </location>
</feature>
<dbReference type="Pfam" id="PF01551">
    <property type="entry name" value="Peptidase_M23"/>
    <property type="match status" value="1"/>
</dbReference>
<keyword evidence="12" id="KW-1185">Reference proteome</keyword>
<dbReference type="OrthoDB" id="9815245at2"/>
<evidence type="ECO:0000313" key="12">
    <source>
        <dbReference type="Proteomes" id="UP000533533"/>
    </source>
</evidence>
<dbReference type="Gene3D" id="2.70.70.10">
    <property type="entry name" value="Glucose Permease (Domain IIA)"/>
    <property type="match status" value="1"/>
</dbReference>
<dbReference type="AlphaFoldDB" id="A0A2U1AM56"/>
<dbReference type="SUPFAM" id="SSF51261">
    <property type="entry name" value="Duplicated hybrid motif"/>
    <property type="match status" value="1"/>
</dbReference>
<keyword evidence="7" id="KW-1133">Transmembrane helix</keyword>
<evidence type="ECO:0000256" key="3">
    <source>
        <dbReference type="ARBA" id="ARBA00022723"/>
    </source>
</evidence>
<dbReference type="PANTHER" id="PTHR21666:SF288">
    <property type="entry name" value="CELL DIVISION PROTEIN YTFB"/>
    <property type="match status" value="1"/>
</dbReference>
<evidence type="ECO:0000256" key="5">
    <source>
        <dbReference type="ARBA" id="ARBA00022833"/>
    </source>
</evidence>
<organism evidence="10 11">
    <name type="scientific">Paraburkholderia silvatlantica</name>
    <dbReference type="NCBI Taxonomy" id="321895"/>
    <lineage>
        <taxon>Bacteria</taxon>
        <taxon>Pseudomonadati</taxon>
        <taxon>Pseudomonadota</taxon>
        <taxon>Betaproteobacteria</taxon>
        <taxon>Burkholderiales</taxon>
        <taxon>Burkholderiaceae</taxon>
        <taxon>Paraburkholderia</taxon>
    </lineage>
</organism>
<accession>A0A2U1AM56</accession>
<dbReference type="CDD" id="cd12797">
    <property type="entry name" value="M23_peptidase"/>
    <property type="match status" value="1"/>
</dbReference>
<comment type="cofactor">
    <cofactor evidence="1">
        <name>Zn(2+)</name>
        <dbReference type="ChEBI" id="CHEBI:29105"/>
    </cofactor>
</comment>
<evidence type="ECO:0000256" key="4">
    <source>
        <dbReference type="ARBA" id="ARBA00022801"/>
    </source>
</evidence>
<protein>
    <submittedName>
        <fullName evidence="10">Murein DD-endopeptidase MepM/ murein hydrolase activator NlpD</fullName>
    </submittedName>
</protein>
<keyword evidence="4 10" id="KW-0378">Hydrolase</keyword>
<keyword evidence="2" id="KW-0645">Protease</keyword>
<reference evidence="10 11" key="1">
    <citation type="submission" date="2018-06" db="EMBL/GenBank/DDBJ databases">
        <title>Genomic Encyclopedia of Type Strains, Phase IV (KMG-V): Genome sequencing to study the core and pangenomes of soil and plant-associated prokaryotes.</title>
        <authorList>
            <person name="Whitman W."/>
        </authorList>
    </citation>
    <scope>NUCLEOTIDE SEQUENCE [LARGE SCALE GENOMIC DNA]</scope>
    <source>
        <strain evidence="10 11">SRCL-318</strain>
        <strain evidence="9 12">SRMrh-85</strain>
    </source>
</reference>
<dbReference type="EMBL" id="QJSQ01000005">
    <property type="protein sequence ID" value="PYE24946.1"/>
    <property type="molecule type" value="Genomic_DNA"/>
</dbReference>
<dbReference type="InterPro" id="IPR011055">
    <property type="entry name" value="Dup_hybrid_motif"/>
</dbReference>
<keyword evidence="5" id="KW-0862">Zinc</keyword>
<dbReference type="EMBL" id="JACHVZ010000003">
    <property type="protein sequence ID" value="MBB2926883.1"/>
    <property type="molecule type" value="Genomic_DNA"/>
</dbReference>
<sequence>MAFRAIAASPGLAGKLIVVLAIGLTGAAWLAHRHADVAGDDPLADTATATATLAAPARDAASQAAASAAPASESAPAFRVETAVVEHSFSEAAQRLGLDAATTARLTRAFSGRLDFRRDLQRGSEIRFVFRNATNGTDGADGASEAKEANAVSAANAGAPQSTASSDDTPVAIRISNGNVSHDLFLYRNLAGKAFYYSSDGHAAAPSFLRYPVKFTRVSSHFSLRRLDPVTHRVQPHEGVDLAAPVGTPVQATARGTVTFAGWQTGYGKVVKLENFGPYSTTFAHLSRIAKHLKVGQTVSKGQVIGYVGATGWATGPHLHYEVHVDQVAQDPLTVDLPHRDPLQGEDKQRFAQQVALIDPLL</sequence>
<keyword evidence="7" id="KW-0812">Transmembrane</keyword>
<evidence type="ECO:0000313" key="11">
    <source>
        <dbReference type="Proteomes" id="UP000247772"/>
    </source>
</evidence>
<feature type="domain" description="M23ase beta-sheet core" evidence="8">
    <location>
        <begin position="236"/>
        <end position="332"/>
    </location>
</feature>
<keyword evidence="6" id="KW-0482">Metalloprotease</keyword>
<keyword evidence="7" id="KW-0472">Membrane</keyword>